<evidence type="ECO:0000313" key="2">
    <source>
        <dbReference type="Proteomes" id="UP000005156"/>
    </source>
</evidence>
<dbReference type="InterPro" id="IPR005247">
    <property type="entry name" value="YbhB_YbcL/LppC-like"/>
</dbReference>
<dbReference type="EMBL" id="AFBP01000090">
    <property type="protein sequence ID" value="EGG51201.1"/>
    <property type="molecule type" value="Genomic_DNA"/>
</dbReference>
<dbReference type="Gene3D" id="3.90.280.10">
    <property type="entry name" value="PEBP-like"/>
    <property type="match status" value="1"/>
</dbReference>
<evidence type="ECO:0000313" key="1">
    <source>
        <dbReference type="EMBL" id="EGG51201.1"/>
    </source>
</evidence>
<dbReference type="HOGENOM" id="CLU_083918_0_0_4"/>
<comment type="caution">
    <text evidence="1">The sequence shown here is derived from an EMBL/GenBank/DDBJ whole genome shotgun (WGS) entry which is preliminary data.</text>
</comment>
<dbReference type="PANTHER" id="PTHR30289:SF1">
    <property type="entry name" value="PEBP (PHOSPHATIDYLETHANOLAMINE-BINDING PROTEIN) FAMILY PROTEIN"/>
    <property type="match status" value="1"/>
</dbReference>
<dbReference type="Pfam" id="PF01161">
    <property type="entry name" value="PBP"/>
    <property type="match status" value="1"/>
</dbReference>
<dbReference type="PANTHER" id="PTHR30289">
    <property type="entry name" value="UNCHARACTERIZED PROTEIN YBCL-RELATED"/>
    <property type="match status" value="1"/>
</dbReference>
<dbReference type="AlphaFoldDB" id="F3QN74"/>
<organism evidence="1 2">
    <name type="scientific">Parasutterella excrementihominis YIT 11859</name>
    <dbReference type="NCBI Taxonomy" id="762966"/>
    <lineage>
        <taxon>Bacteria</taxon>
        <taxon>Pseudomonadati</taxon>
        <taxon>Pseudomonadota</taxon>
        <taxon>Betaproteobacteria</taxon>
        <taxon>Burkholderiales</taxon>
        <taxon>Sutterellaceae</taxon>
        <taxon>Parasutterella</taxon>
    </lineage>
</organism>
<sequence length="218" mass="24053">MMDTIFRVWSDSFEDGKPIPEGFAFAKPDPMGKEHTLPAGNRNPQIAWSNPPLGTKSLIVICEDNDVPADFSKANVEGETIPADAPRTSFIHWVLVDIVPEEPCIDAATLSKGISPRGKRGPACANGMRQGLNDYTEAFKDDPNNEGHYYGYDGPFPPWNDERVHRYVFTVYAVDFPLLPLKGNFNGRDVKEAMKGHILASASTVGTYTLNPKLIKNS</sequence>
<gene>
    <name evidence="1" type="ORF">HMPREF9439_02405</name>
</gene>
<dbReference type="Proteomes" id="UP000005156">
    <property type="component" value="Unassembled WGS sequence"/>
</dbReference>
<dbReference type="CDD" id="cd00865">
    <property type="entry name" value="PEBP_bact_arch"/>
    <property type="match status" value="1"/>
</dbReference>
<name>F3QN74_9BURK</name>
<accession>F3QN74</accession>
<dbReference type="InterPro" id="IPR008914">
    <property type="entry name" value="PEBP"/>
</dbReference>
<keyword evidence="2" id="KW-1185">Reference proteome</keyword>
<dbReference type="InterPro" id="IPR036610">
    <property type="entry name" value="PEBP-like_sf"/>
</dbReference>
<dbReference type="RefSeq" id="WP_008864914.1">
    <property type="nucleotide sequence ID" value="NZ_GL883756.1"/>
</dbReference>
<dbReference type="eggNOG" id="COG1881">
    <property type="taxonomic scope" value="Bacteria"/>
</dbReference>
<protein>
    <submittedName>
        <fullName evidence="1">Raf-like protein</fullName>
    </submittedName>
</protein>
<dbReference type="NCBIfam" id="TIGR00481">
    <property type="entry name" value="YbhB/YbcL family Raf kinase inhibitor-like protein"/>
    <property type="match status" value="1"/>
</dbReference>
<proteinExistence type="predicted"/>
<dbReference type="SUPFAM" id="SSF49777">
    <property type="entry name" value="PEBP-like"/>
    <property type="match status" value="1"/>
</dbReference>
<dbReference type="GeneID" id="43349698"/>
<reference evidence="1 2" key="1">
    <citation type="submission" date="2011-02" db="EMBL/GenBank/DDBJ databases">
        <authorList>
            <person name="Weinstock G."/>
            <person name="Sodergren E."/>
            <person name="Clifton S."/>
            <person name="Fulton L."/>
            <person name="Fulton B."/>
            <person name="Courtney L."/>
            <person name="Fronick C."/>
            <person name="Harrison M."/>
            <person name="Strong C."/>
            <person name="Farmer C."/>
            <person name="Delahaunty K."/>
            <person name="Markovic C."/>
            <person name="Hall O."/>
            <person name="Minx P."/>
            <person name="Tomlinson C."/>
            <person name="Mitreva M."/>
            <person name="Hou S."/>
            <person name="Chen J."/>
            <person name="Wollam A."/>
            <person name="Pepin K.H."/>
            <person name="Johnson M."/>
            <person name="Bhonagiri V."/>
            <person name="Zhang X."/>
            <person name="Suruliraj S."/>
            <person name="Warren W."/>
            <person name="Chinwalla A."/>
            <person name="Mardis E.R."/>
            <person name="Wilson R.K."/>
        </authorList>
    </citation>
    <scope>NUCLEOTIDE SEQUENCE [LARGE SCALE GENOMIC DNA]</scope>
    <source>
        <strain evidence="1 2">YIT 11859</strain>
    </source>
</reference>